<accession>A0ABT5YVT7</accession>
<keyword evidence="4" id="KW-0436">Ligase</keyword>
<dbReference type="Gene3D" id="3.40.50.620">
    <property type="entry name" value="HUPs"/>
    <property type="match status" value="1"/>
</dbReference>
<evidence type="ECO:0000256" key="7">
    <source>
        <dbReference type="ARBA" id="ARBA00022840"/>
    </source>
</evidence>
<evidence type="ECO:0000256" key="6">
    <source>
        <dbReference type="ARBA" id="ARBA00022741"/>
    </source>
</evidence>
<dbReference type="InterPro" id="IPR014729">
    <property type="entry name" value="Rossmann-like_a/b/a_fold"/>
</dbReference>
<evidence type="ECO:0000259" key="9">
    <source>
        <dbReference type="Pfam" id="PF20979"/>
    </source>
</evidence>
<dbReference type="PANTHER" id="PTHR11587:SF2">
    <property type="entry name" value="ARGININOSUCCINATE SYNTHASE"/>
    <property type="match status" value="1"/>
</dbReference>
<evidence type="ECO:0000313" key="11">
    <source>
        <dbReference type="Proteomes" id="UP001220022"/>
    </source>
</evidence>
<evidence type="ECO:0000259" key="8">
    <source>
        <dbReference type="Pfam" id="PF00764"/>
    </source>
</evidence>
<proteinExistence type="predicted"/>
<dbReference type="SUPFAM" id="SSF69864">
    <property type="entry name" value="Argininosuccinate synthetase, C-terminal domain"/>
    <property type="match status" value="1"/>
</dbReference>
<keyword evidence="3" id="KW-0055">Arginine biosynthesis</keyword>
<comment type="pathway">
    <text evidence="1">Amino-acid biosynthesis; L-arginine biosynthesis; L-arginine from L-ornithine and carbamoyl phosphate: step 2/3.</text>
</comment>
<dbReference type="SUPFAM" id="SSF52402">
    <property type="entry name" value="Adenine nucleotide alpha hydrolases-like"/>
    <property type="match status" value="1"/>
</dbReference>
<name>A0ABT5YVT7_9ACTN</name>
<reference evidence="10 11" key="1">
    <citation type="submission" date="2023-03" db="EMBL/GenBank/DDBJ databases">
        <title>Draft genome sequence of type strain Streptomyces ferralitis JCM 14344.</title>
        <authorList>
            <person name="Klaysubun C."/>
            <person name="Duangmal K."/>
        </authorList>
    </citation>
    <scope>NUCLEOTIDE SEQUENCE [LARGE SCALE GENOMIC DNA]</scope>
    <source>
        <strain evidence="10 11">JCM 14344</strain>
    </source>
</reference>
<dbReference type="InterPro" id="IPR001518">
    <property type="entry name" value="Arginosuc_synth"/>
</dbReference>
<dbReference type="PANTHER" id="PTHR11587">
    <property type="entry name" value="ARGININOSUCCINATE SYNTHASE"/>
    <property type="match status" value="1"/>
</dbReference>
<evidence type="ECO:0000256" key="3">
    <source>
        <dbReference type="ARBA" id="ARBA00022571"/>
    </source>
</evidence>
<feature type="domain" description="Arginosuccinate synthase C-terminal" evidence="9">
    <location>
        <begin position="189"/>
        <end position="382"/>
    </location>
</feature>
<evidence type="ECO:0000313" key="10">
    <source>
        <dbReference type="EMBL" id="MDF2255512.1"/>
    </source>
</evidence>
<evidence type="ECO:0000256" key="1">
    <source>
        <dbReference type="ARBA" id="ARBA00004967"/>
    </source>
</evidence>
<keyword evidence="7" id="KW-0067">ATP-binding</keyword>
<dbReference type="InterPro" id="IPR048268">
    <property type="entry name" value="Arginosuc_syn_C"/>
</dbReference>
<evidence type="ECO:0000256" key="4">
    <source>
        <dbReference type="ARBA" id="ARBA00022598"/>
    </source>
</evidence>
<keyword evidence="6" id="KW-0547">Nucleotide-binding</keyword>
<sequence length="399" mass="44009">MHNSVIRSFRELATGGTDIAAPLVTMFSGGLDSTYLLYRLRDMGATDIHALTVDLGEGESQEAKQEICDRLGVKLHVLEGTRQFVDEFVRPAISAQAVYLGTHPISSSLSRPLIARLAVDLAQELGSETILHTANRSQNTLRRLNGALELIGFTGRYGSPYDLEPVDRPRKSAELTAAGLTLMSGRTVSSDSNLWCREFESGSLDDPEGFEVPERLYQWTRASGTPAEETVDVGFLGGVPTSVDGRPMALPEMIGTLNSRVGRHGLGRYSGLEHLGSDVKVLEAREMPAAWLLLRSYRQLESAVLRFETIREKTHLEQLWVREAVEGRWYGELRRSAQAFIDTCAVKVTGSVRWRLGTGRAGVESITARDPLYLRDRETWERASVARERSTFAAAVGSA</sequence>
<keyword evidence="11" id="KW-1185">Reference proteome</keyword>
<protein>
    <recommendedName>
        <fullName evidence="2">argininosuccinate synthase</fullName>
        <ecNumber evidence="2">6.3.4.5</ecNumber>
    </recommendedName>
</protein>
<dbReference type="Pfam" id="PF00764">
    <property type="entry name" value="Arginosuc_synth"/>
    <property type="match status" value="1"/>
</dbReference>
<dbReference type="RefSeq" id="WP_275810045.1">
    <property type="nucleotide sequence ID" value="NZ_BAAANM010000035.1"/>
</dbReference>
<dbReference type="EC" id="6.3.4.5" evidence="2"/>
<dbReference type="InterPro" id="IPR048267">
    <property type="entry name" value="Arginosuc_syn_N"/>
</dbReference>
<dbReference type="Gene3D" id="3.90.1260.10">
    <property type="entry name" value="Argininosuccinate synthetase, chain A, domain 2"/>
    <property type="match status" value="1"/>
</dbReference>
<evidence type="ECO:0000256" key="2">
    <source>
        <dbReference type="ARBA" id="ARBA00012286"/>
    </source>
</evidence>
<dbReference type="NCBIfam" id="NF038212">
    <property type="entry name" value="argG_rel"/>
    <property type="match status" value="1"/>
</dbReference>
<feature type="domain" description="Arginosuccinate synthase-like N-terminal" evidence="8">
    <location>
        <begin position="24"/>
        <end position="136"/>
    </location>
</feature>
<comment type="caution">
    <text evidence="10">The sequence shown here is derived from an EMBL/GenBank/DDBJ whole genome shotgun (WGS) entry which is preliminary data.</text>
</comment>
<dbReference type="InterPro" id="IPR024074">
    <property type="entry name" value="AS_cat/multimer_dom_body"/>
</dbReference>
<dbReference type="EMBL" id="JARHTQ010000003">
    <property type="protein sequence ID" value="MDF2255512.1"/>
    <property type="molecule type" value="Genomic_DNA"/>
</dbReference>
<evidence type="ECO:0000256" key="5">
    <source>
        <dbReference type="ARBA" id="ARBA00022605"/>
    </source>
</evidence>
<gene>
    <name evidence="10" type="ORF">P2L57_07165</name>
</gene>
<keyword evidence="5" id="KW-0028">Amino-acid biosynthesis</keyword>
<organism evidence="10 11">
    <name type="scientific">Streptantibioticus ferralitis</name>
    <dbReference type="NCBI Taxonomy" id="236510"/>
    <lineage>
        <taxon>Bacteria</taxon>
        <taxon>Bacillati</taxon>
        <taxon>Actinomycetota</taxon>
        <taxon>Actinomycetes</taxon>
        <taxon>Kitasatosporales</taxon>
        <taxon>Streptomycetaceae</taxon>
        <taxon>Streptantibioticus</taxon>
    </lineage>
</organism>
<dbReference type="Proteomes" id="UP001220022">
    <property type="component" value="Unassembled WGS sequence"/>
</dbReference>
<dbReference type="Pfam" id="PF20979">
    <property type="entry name" value="Arginosuc_syn_C"/>
    <property type="match status" value="1"/>
</dbReference>